<evidence type="ECO:0008006" key="3">
    <source>
        <dbReference type="Google" id="ProtNLM"/>
    </source>
</evidence>
<evidence type="ECO:0000313" key="2">
    <source>
        <dbReference type="Proteomes" id="UP000001595"/>
    </source>
</evidence>
<dbReference type="Proteomes" id="UP000001595">
    <property type="component" value="Chromosome 4"/>
</dbReference>
<reference evidence="1" key="2">
    <citation type="submission" date="2025-08" db="UniProtKB">
        <authorList>
            <consortium name="Ensembl"/>
        </authorList>
    </citation>
    <scope>IDENTIFICATION</scope>
</reference>
<evidence type="ECO:0000313" key="1">
    <source>
        <dbReference type="Ensembl" id="ENSPPYP00000033555.1"/>
    </source>
</evidence>
<dbReference type="AlphaFoldDB" id="A0A8I5TR44"/>
<reference evidence="1" key="3">
    <citation type="submission" date="2025-09" db="UniProtKB">
        <authorList>
            <consortium name="Ensembl"/>
        </authorList>
    </citation>
    <scope>IDENTIFICATION</scope>
</reference>
<protein>
    <recommendedName>
        <fullName evidence="3">RNF14</fullName>
    </recommendedName>
</protein>
<proteinExistence type="predicted"/>
<keyword evidence="2" id="KW-1185">Reference proteome</keyword>
<organism evidence="1 2">
    <name type="scientific">Pongo abelii</name>
    <name type="common">Sumatran orangutan</name>
    <name type="synonym">Pongo pygmaeus abelii</name>
    <dbReference type="NCBI Taxonomy" id="9601"/>
    <lineage>
        <taxon>Eukaryota</taxon>
        <taxon>Metazoa</taxon>
        <taxon>Chordata</taxon>
        <taxon>Craniata</taxon>
        <taxon>Vertebrata</taxon>
        <taxon>Euteleostomi</taxon>
        <taxon>Mammalia</taxon>
        <taxon>Eutheria</taxon>
        <taxon>Euarchontoglires</taxon>
        <taxon>Primates</taxon>
        <taxon>Haplorrhini</taxon>
        <taxon>Catarrhini</taxon>
        <taxon>Hominidae</taxon>
        <taxon>Pongo</taxon>
    </lineage>
</organism>
<name>A0A8I5TR44_PONAB</name>
<dbReference type="InterPro" id="IPR016135">
    <property type="entry name" value="UBQ-conjugating_enzyme/RWD"/>
</dbReference>
<dbReference type="OMA" id="QKKIICK"/>
<dbReference type="SUPFAM" id="SSF54495">
    <property type="entry name" value="UBC-like"/>
    <property type="match status" value="1"/>
</dbReference>
<dbReference type="GeneTree" id="ENSGT00940000171256"/>
<sequence length="62" mass="7209">MSSEDREAQENELLVLESIYNGDEFRKAESVRGGETRIYLDLPQNFKIFVSEQKKIICKLSI</sequence>
<accession>A0A8I5TR44</accession>
<dbReference type="Ensembl" id="ENSPPYT00000037235.1">
    <property type="protein sequence ID" value="ENSPPYP00000033555.1"/>
    <property type="gene ID" value="ENSPPYG00000036202.1"/>
</dbReference>
<reference evidence="1 2" key="1">
    <citation type="submission" date="2008-02" db="EMBL/GenBank/DDBJ databases">
        <title>A 6x draft sequence assembly of the Pongo pygmaeus abelii genome.</title>
        <authorList>
            <person name="Wilson R.K."/>
            <person name="Mardis E."/>
        </authorList>
    </citation>
    <scope>NUCLEOTIDE SEQUENCE [LARGE SCALE GENOMIC DNA]</scope>
</reference>
<dbReference type="Gene3D" id="3.10.110.10">
    <property type="entry name" value="Ubiquitin Conjugating Enzyme"/>
    <property type="match status" value="1"/>
</dbReference>